<dbReference type="Gene3D" id="3.40.50.11350">
    <property type="match status" value="1"/>
</dbReference>
<keyword evidence="1" id="KW-0472">Membrane</keyword>
<reference evidence="2 3" key="1">
    <citation type="journal article" date="2020" name="G3 (Bethesda)">
        <title>Improved Reference Genome for Cyclotella cryptica CCMP332, a Model for Cell Wall Morphogenesis, Salinity Adaptation, and Lipid Production in Diatoms (Bacillariophyta).</title>
        <authorList>
            <person name="Roberts W.R."/>
            <person name="Downey K.M."/>
            <person name="Ruck E.C."/>
            <person name="Traller J.C."/>
            <person name="Alverson A.J."/>
        </authorList>
    </citation>
    <scope>NUCLEOTIDE SEQUENCE [LARGE SCALE GENOMIC DNA]</scope>
    <source>
        <strain evidence="2 3">CCMP332</strain>
    </source>
</reference>
<evidence type="ECO:0000256" key="1">
    <source>
        <dbReference type="SAM" id="Phobius"/>
    </source>
</evidence>
<dbReference type="AlphaFoldDB" id="A0ABD3PWN3"/>
<accession>A0ABD3PWN3</accession>
<evidence type="ECO:0008006" key="4">
    <source>
        <dbReference type="Google" id="ProtNLM"/>
    </source>
</evidence>
<feature type="transmembrane region" description="Helical" evidence="1">
    <location>
        <begin position="7"/>
        <end position="24"/>
    </location>
</feature>
<gene>
    <name evidence="2" type="ORF">HJC23_011128</name>
</gene>
<keyword evidence="1" id="KW-1133">Transmembrane helix</keyword>
<dbReference type="EMBL" id="JABMIG020000107">
    <property type="protein sequence ID" value="KAL3791999.1"/>
    <property type="molecule type" value="Genomic_DNA"/>
</dbReference>
<keyword evidence="1" id="KW-0812">Transmembrane</keyword>
<keyword evidence="3" id="KW-1185">Reference proteome</keyword>
<comment type="caution">
    <text evidence="2">The sequence shown here is derived from an EMBL/GenBank/DDBJ whole genome shotgun (WGS) entry which is preliminary data.</text>
</comment>
<proteinExistence type="predicted"/>
<sequence length="734" mass="83826">MLRRKKIGYILPTILIAFCASLQLRTMVQLLFRFDDEKDVLSHLPPNPSDITNITIFSRKKATLEASAHESILHVFQYGVPLTASATQFHMVCVSLFLHVRIYHSALMNSTICSLGRPATGEEAKVKFHKDVPQAFKSHAHKPDPTHFEKSTVIFTTHFTKAEAAKQKADLRNQGFNVGIVHDADTMNEIGISGMVKQYADFFSLGHDYIDLMTEYFQQWHRLRECCGMQMSTYFRNELLPASDKVNGTKPHDYCGSLDINILEAQFMNMVLYKLLNDYPFMKKINRPSIVDGDLNGSYCSRYNDAVRKHGNTGNKDHEYLGLNSMYAEVENNWKERHENFFDTLKKKSAHNLPRADTHDERLQWSIENSPLQPPFSPWVQDYISFHQSSIVDGNLSENAQYIVYECKNGKISCGGAGDRMIGMIKMFYLALCTRRVLIIDAPFPIPLTDVFIPAQIEWNATFPVTLDYFDDMDYFIDFGLREDIRGYRVPRTNDAPRKKSLDEIWESSLMADHLRKGGWSEEAKKVSVANIAREAYRAMFQFHRAVISRASDLKAAAGISGPYVGMHMRKGDQNMGVSPAGPKFVKRETHDDEMLHCYSQLMASHPNEFKMAYLASDDVLTKQRIASKDSSIHFAQLNPFHIDKSTRESRAVDPATVYSGVLDTWAEMLVMAESTCLIISKSMFAFSSLHMRDPRACAVPLNFCNDPDHRKGDKEYFGENIAEREFVLRWDKS</sequence>
<protein>
    <recommendedName>
        <fullName evidence="4">O-fucosyltransferase family protein</fullName>
    </recommendedName>
</protein>
<organism evidence="2 3">
    <name type="scientific">Cyclotella cryptica</name>
    <dbReference type="NCBI Taxonomy" id="29204"/>
    <lineage>
        <taxon>Eukaryota</taxon>
        <taxon>Sar</taxon>
        <taxon>Stramenopiles</taxon>
        <taxon>Ochrophyta</taxon>
        <taxon>Bacillariophyta</taxon>
        <taxon>Coscinodiscophyceae</taxon>
        <taxon>Thalassiosirophycidae</taxon>
        <taxon>Stephanodiscales</taxon>
        <taxon>Stephanodiscaceae</taxon>
        <taxon>Cyclotella</taxon>
    </lineage>
</organism>
<name>A0ABD3PWN3_9STRA</name>
<evidence type="ECO:0000313" key="3">
    <source>
        <dbReference type="Proteomes" id="UP001516023"/>
    </source>
</evidence>
<evidence type="ECO:0000313" key="2">
    <source>
        <dbReference type="EMBL" id="KAL3791999.1"/>
    </source>
</evidence>
<dbReference type="Proteomes" id="UP001516023">
    <property type="component" value="Unassembled WGS sequence"/>
</dbReference>